<dbReference type="Proteomes" id="UP000216035">
    <property type="component" value="Unassembled WGS sequence"/>
</dbReference>
<dbReference type="Pfam" id="PF02470">
    <property type="entry name" value="MlaD"/>
    <property type="match status" value="1"/>
</dbReference>
<keyword evidence="5" id="KW-1185">Reference proteome</keyword>
<keyword evidence="2" id="KW-1133">Transmembrane helix</keyword>
<dbReference type="InterPro" id="IPR052336">
    <property type="entry name" value="MlaD_Phospholipid_Transporter"/>
</dbReference>
<feature type="coiled-coil region" evidence="1">
    <location>
        <begin position="172"/>
        <end position="199"/>
    </location>
</feature>
<keyword evidence="2" id="KW-0812">Transmembrane</keyword>
<organism evidence="4 5">
    <name type="scientific">Flavobacterium aurantiibacter</name>
    <dbReference type="NCBI Taxonomy" id="2023067"/>
    <lineage>
        <taxon>Bacteria</taxon>
        <taxon>Pseudomonadati</taxon>
        <taxon>Bacteroidota</taxon>
        <taxon>Flavobacteriia</taxon>
        <taxon>Flavobacteriales</taxon>
        <taxon>Flavobacteriaceae</taxon>
        <taxon>Flavobacterium</taxon>
    </lineage>
</organism>
<protein>
    <submittedName>
        <fullName evidence="4">Organic solvent ABC transporter substrate-binding protein</fullName>
    </submittedName>
</protein>
<dbReference type="OrthoDB" id="9769132at2"/>
<proteinExistence type="predicted"/>
<dbReference type="EMBL" id="NOXX01000188">
    <property type="protein sequence ID" value="OYQ44839.1"/>
    <property type="molecule type" value="Genomic_DNA"/>
</dbReference>
<dbReference type="AlphaFoldDB" id="A0A255ZTW6"/>
<evidence type="ECO:0000259" key="3">
    <source>
        <dbReference type="Pfam" id="PF02470"/>
    </source>
</evidence>
<evidence type="ECO:0000313" key="4">
    <source>
        <dbReference type="EMBL" id="OYQ44839.1"/>
    </source>
</evidence>
<feature type="domain" description="Mce/MlaD" evidence="3">
    <location>
        <begin position="37"/>
        <end position="112"/>
    </location>
</feature>
<sequence>MKLSRELKTAILVVSSILLFIWGYNFLKGSDLFNSSTTVYVKYKNVEGLLPSAAVTINGLAVGKVQSITLDPKDASLLVELKITGDFPISKSSTANLYEPGLIGGKQVQIIPNLQDTNLIENGTYLQGEVISGITAQVTETLKPLQEKISTILSSVNVLLNGINNTLDTRTQNNLKNSIAELEKTMAEFKSLAANANDLIADNKGKLNSTIANFDKTSGNFAKMSDSLAKVNIGQTVKKLESTLANMDKIIADLQSGKGTAGKILKDEAMYNNFNKTAKELELLLQDLRLNPTRYINVSLFGKKNKPYKAPVTNAEPKP</sequence>
<dbReference type="PANTHER" id="PTHR33371:SF4">
    <property type="entry name" value="INTERMEMBRANE PHOSPHOLIPID TRANSPORT SYSTEM BINDING PROTEIN MLAD"/>
    <property type="match status" value="1"/>
</dbReference>
<evidence type="ECO:0000256" key="1">
    <source>
        <dbReference type="SAM" id="Coils"/>
    </source>
</evidence>
<name>A0A255ZTW6_9FLAO</name>
<dbReference type="PANTHER" id="PTHR33371">
    <property type="entry name" value="INTERMEMBRANE PHOSPHOLIPID TRANSPORT SYSTEM BINDING PROTEIN MLAD-RELATED"/>
    <property type="match status" value="1"/>
</dbReference>
<dbReference type="RefSeq" id="WP_094486051.1">
    <property type="nucleotide sequence ID" value="NZ_NOXX01000188.1"/>
</dbReference>
<dbReference type="InterPro" id="IPR003399">
    <property type="entry name" value="Mce/MlaD"/>
</dbReference>
<evidence type="ECO:0000313" key="5">
    <source>
        <dbReference type="Proteomes" id="UP000216035"/>
    </source>
</evidence>
<reference evidence="4 5" key="1">
    <citation type="submission" date="2017-07" db="EMBL/GenBank/DDBJ databases">
        <title>Flavobacterium cyanobacteriorum sp. nov., isolated from cyanobacterial aggregates in a eutrophic lake.</title>
        <authorList>
            <person name="Cai H."/>
        </authorList>
    </citation>
    <scope>NUCLEOTIDE SEQUENCE [LARGE SCALE GENOMIC DNA]</scope>
    <source>
        <strain evidence="4 5">TH167</strain>
    </source>
</reference>
<keyword evidence="1" id="KW-0175">Coiled coil</keyword>
<keyword evidence="2" id="KW-0472">Membrane</keyword>
<feature type="transmembrane region" description="Helical" evidence="2">
    <location>
        <begin position="7"/>
        <end position="27"/>
    </location>
</feature>
<accession>A0A255ZTW6</accession>
<evidence type="ECO:0000256" key="2">
    <source>
        <dbReference type="SAM" id="Phobius"/>
    </source>
</evidence>
<comment type="caution">
    <text evidence="4">The sequence shown here is derived from an EMBL/GenBank/DDBJ whole genome shotgun (WGS) entry which is preliminary data.</text>
</comment>
<gene>
    <name evidence="4" type="ORF">CHX27_06995</name>
</gene>